<name>A0A1H4CRR4_9GAMM</name>
<dbReference type="Proteomes" id="UP000187280">
    <property type="component" value="Unassembled WGS sequence"/>
</dbReference>
<evidence type="ECO:0000313" key="2">
    <source>
        <dbReference type="Proteomes" id="UP000187280"/>
    </source>
</evidence>
<reference evidence="1 2" key="1">
    <citation type="submission" date="2016-10" db="EMBL/GenBank/DDBJ databases">
        <authorList>
            <person name="de Groot N.N."/>
        </authorList>
    </citation>
    <scope>NUCLEOTIDE SEQUENCE [LARGE SCALE GENOMIC DNA]</scope>
    <source>
        <strain evidence="1 2">ATCC 29281</strain>
    </source>
</reference>
<accession>A0A1H4CRR4</accession>
<dbReference type="AlphaFoldDB" id="A0A1H4CRR4"/>
<sequence>MSFLIVNGIGQNLRGSGDVDANRFPSGEPLVYRVGPTLRCCHLLRRSCLPGASSLPMTISRCLRGDEYLFVGGV</sequence>
<dbReference type="EMBL" id="FNQS01000006">
    <property type="protein sequence ID" value="SEA63080.1"/>
    <property type="molecule type" value="Genomic_DNA"/>
</dbReference>
<dbReference type="STRING" id="71657.SAMN02982996_02090"/>
<organism evidence="1 2">
    <name type="scientific">Lonsdalea quercina</name>
    <dbReference type="NCBI Taxonomy" id="71657"/>
    <lineage>
        <taxon>Bacteria</taxon>
        <taxon>Pseudomonadati</taxon>
        <taxon>Pseudomonadota</taxon>
        <taxon>Gammaproteobacteria</taxon>
        <taxon>Enterobacterales</taxon>
        <taxon>Pectobacteriaceae</taxon>
        <taxon>Lonsdalea</taxon>
    </lineage>
</organism>
<keyword evidence="2" id="KW-1185">Reference proteome</keyword>
<proteinExistence type="predicted"/>
<evidence type="ECO:0000313" key="1">
    <source>
        <dbReference type="EMBL" id="SEA63080.1"/>
    </source>
</evidence>
<gene>
    <name evidence="1" type="ORF">SAMN02982996_02090</name>
</gene>
<protein>
    <submittedName>
        <fullName evidence="1">Uncharacterized protein</fullName>
    </submittedName>
</protein>